<protein>
    <recommendedName>
        <fullName evidence="7">Fructose-1,6-bisphosphatase</fullName>
    </recommendedName>
</protein>
<evidence type="ECO:0000256" key="6">
    <source>
        <dbReference type="ARBA" id="ARBA00023277"/>
    </source>
</evidence>
<evidence type="ECO:0000313" key="8">
    <source>
        <dbReference type="EMBL" id="MBV2358570.1"/>
    </source>
</evidence>
<keyword evidence="4 8" id="KW-0378">Hydrolase</keyword>
<dbReference type="Proteomes" id="UP001166293">
    <property type="component" value="Unassembled WGS sequence"/>
</dbReference>
<dbReference type="GO" id="GO:0042132">
    <property type="term" value="F:fructose 1,6-bisphosphate 1-phosphatase activity"/>
    <property type="evidence" value="ECO:0007669"/>
    <property type="project" value="UniProtKB-EC"/>
</dbReference>
<dbReference type="EMBL" id="JAHRWL010000001">
    <property type="protein sequence ID" value="MBV2358570.1"/>
    <property type="molecule type" value="Genomic_DNA"/>
</dbReference>
<dbReference type="PANTHER" id="PTHR30447:SF0">
    <property type="entry name" value="FRUCTOSE-1,6-BISPHOSPHATASE 1 CLASS 2-RELATED"/>
    <property type="match status" value="1"/>
</dbReference>
<keyword evidence="9" id="KW-1185">Reference proteome</keyword>
<comment type="similarity">
    <text evidence="2 7">Belongs to the FBPase class 2 family.</text>
</comment>
<evidence type="ECO:0000256" key="4">
    <source>
        <dbReference type="ARBA" id="ARBA00022801"/>
    </source>
</evidence>
<evidence type="ECO:0000313" key="9">
    <source>
        <dbReference type="Proteomes" id="UP001166293"/>
    </source>
</evidence>
<name>A0ABS6N3H3_9RHOB</name>
<evidence type="ECO:0000256" key="3">
    <source>
        <dbReference type="ARBA" id="ARBA00022723"/>
    </source>
</evidence>
<dbReference type="RefSeq" id="WP_217776431.1">
    <property type="nucleotide sequence ID" value="NZ_JAHRWL010000001.1"/>
</dbReference>
<dbReference type="CDD" id="cd01516">
    <property type="entry name" value="FBPase_glpX"/>
    <property type="match status" value="1"/>
</dbReference>
<dbReference type="NCBIfam" id="TIGR00330">
    <property type="entry name" value="glpX"/>
    <property type="match status" value="1"/>
</dbReference>
<evidence type="ECO:0000256" key="2">
    <source>
        <dbReference type="ARBA" id="ARBA00008989"/>
    </source>
</evidence>
<dbReference type="PIRSF" id="PIRSF004532">
    <property type="entry name" value="GlpX"/>
    <property type="match status" value="1"/>
</dbReference>
<evidence type="ECO:0000256" key="1">
    <source>
        <dbReference type="ARBA" id="ARBA00001273"/>
    </source>
</evidence>
<evidence type="ECO:0000256" key="7">
    <source>
        <dbReference type="PIRNR" id="PIRNR004532"/>
    </source>
</evidence>
<reference evidence="8" key="1">
    <citation type="submission" date="2021-06" db="EMBL/GenBank/DDBJ databases">
        <title>Thalassococcus sp. CAU 1522 isolated from sea sand, Republic of Korea.</title>
        <authorList>
            <person name="Kim W."/>
        </authorList>
    </citation>
    <scope>NUCLEOTIDE SEQUENCE</scope>
    <source>
        <strain evidence="8">CAU 1522</strain>
    </source>
</reference>
<keyword evidence="3" id="KW-0479">Metal-binding</keyword>
<evidence type="ECO:0000256" key="5">
    <source>
        <dbReference type="ARBA" id="ARBA00023211"/>
    </source>
</evidence>
<proteinExistence type="inferred from homology"/>
<accession>A0ABS6N3H3</accession>
<keyword evidence="5" id="KW-0464">Manganese</keyword>
<organism evidence="8 9">
    <name type="scientific">Thalassococcus arenae</name>
    <dbReference type="NCBI Taxonomy" id="2851652"/>
    <lineage>
        <taxon>Bacteria</taxon>
        <taxon>Pseudomonadati</taxon>
        <taxon>Pseudomonadota</taxon>
        <taxon>Alphaproteobacteria</taxon>
        <taxon>Rhodobacterales</taxon>
        <taxon>Roseobacteraceae</taxon>
        <taxon>Thalassococcus</taxon>
    </lineage>
</organism>
<dbReference type="Pfam" id="PF03320">
    <property type="entry name" value="FBPase_glpX"/>
    <property type="match status" value="1"/>
</dbReference>
<gene>
    <name evidence="8" type="primary">glpX</name>
    <name evidence="8" type="ORF">KUH32_02190</name>
</gene>
<keyword evidence="6 7" id="KW-0119">Carbohydrate metabolism</keyword>
<comment type="catalytic activity">
    <reaction evidence="1">
        <text>beta-D-fructose 1,6-bisphosphate + H2O = beta-D-fructose 6-phosphate + phosphate</text>
        <dbReference type="Rhea" id="RHEA:11064"/>
        <dbReference type="ChEBI" id="CHEBI:15377"/>
        <dbReference type="ChEBI" id="CHEBI:32966"/>
        <dbReference type="ChEBI" id="CHEBI:43474"/>
        <dbReference type="ChEBI" id="CHEBI:57634"/>
        <dbReference type="EC" id="3.1.3.11"/>
    </reaction>
</comment>
<comment type="caution">
    <text evidence="8">The sequence shown here is derived from an EMBL/GenBank/DDBJ whole genome shotgun (WGS) entry which is preliminary data.</text>
</comment>
<dbReference type="InterPro" id="IPR004464">
    <property type="entry name" value="FBPase_class-2/SBPase"/>
</dbReference>
<sequence>MTAPKDFNDRMLSLGLARVAEQAAIASADWIGRGDEKSADQAAVNAMRQQLNLLDIKGVVVIGEGERDEAPMLYIGEEVGSGEGPGVDIALDPLEGTTLTAKDMPNALTVIAMGPRGSMLHAPDTYMDKLAIGPGYPAGVVDMDMTPKERVEALARAKGCSAADITVCILERPRHEAMIAEVRATGAGIRLITDGDVAGVMHCAEPQVTGIDMYMGQGGAPEGVLAAAALKCMGGQMQGRLVFRNDDEKARAAKAGITDLDKVYTRDEMVTEHVIFAATGVTSGSILPGIKREVGWITTETLLMRSKTGSVRRMVYRNPYQHRV</sequence>
<dbReference type="PANTHER" id="PTHR30447">
    <property type="entry name" value="FRUCTOSE-1,6-BISPHOSPHATASE CLASS 2"/>
    <property type="match status" value="1"/>
</dbReference>